<feature type="region of interest" description="Disordered" evidence="1">
    <location>
        <begin position="51"/>
        <end position="85"/>
    </location>
</feature>
<keyword evidence="3" id="KW-1185">Reference proteome</keyword>
<name>A0A9N7UWN7_PLEPL</name>
<protein>
    <submittedName>
        <fullName evidence="2">Uncharacterized protein</fullName>
    </submittedName>
</protein>
<organism evidence="2 3">
    <name type="scientific">Pleuronectes platessa</name>
    <name type="common">European plaice</name>
    <dbReference type="NCBI Taxonomy" id="8262"/>
    <lineage>
        <taxon>Eukaryota</taxon>
        <taxon>Metazoa</taxon>
        <taxon>Chordata</taxon>
        <taxon>Craniata</taxon>
        <taxon>Vertebrata</taxon>
        <taxon>Euteleostomi</taxon>
        <taxon>Actinopterygii</taxon>
        <taxon>Neopterygii</taxon>
        <taxon>Teleostei</taxon>
        <taxon>Neoteleostei</taxon>
        <taxon>Acanthomorphata</taxon>
        <taxon>Carangaria</taxon>
        <taxon>Pleuronectiformes</taxon>
        <taxon>Pleuronectoidei</taxon>
        <taxon>Pleuronectidae</taxon>
        <taxon>Pleuronectes</taxon>
    </lineage>
</organism>
<evidence type="ECO:0000313" key="2">
    <source>
        <dbReference type="EMBL" id="CAB1437760.1"/>
    </source>
</evidence>
<accession>A0A9N7UWN7</accession>
<gene>
    <name evidence="2" type="ORF">PLEPLA_LOCUS25776</name>
</gene>
<proteinExistence type="predicted"/>
<dbReference type="AlphaFoldDB" id="A0A9N7UWN7"/>
<evidence type="ECO:0000256" key="1">
    <source>
        <dbReference type="SAM" id="MobiDB-lite"/>
    </source>
</evidence>
<evidence type="ECO:0000313" key="3">
    <source>
        <dbReference type="Proteomes" id="UP001153269"/>
    </source>
</evidence>
<dbReference type="Proteomes" id="UP001153269">
    <property type="component" value="Unassembled WGS sequence"/>
</dbReference>
<feature type="compositionally biased region" description="Polar residues" evidence="1">
    <location>
        <begin position="13"/>
        <end position="29"/>
    </location>
</feature>
<feature type="region of interest" description="Disordered" evidence="1">
    <location>
        <begin position="1"/>
        <end position="34"/>
    </location>
</feature>
<reference evidence="2" key="1">
    <citation type="submission" date="2020-03" db="EMBL/GenBank/DDBJ databases">
        <authorList>
            <person name="Weist P."/>
        </authorList>
    </citation>
    <scope>NUCLEOTIDE SEQUENCE</scope>
</reference>
<sequence>MLPGLHEEAVAENTLNYEGTARASQTQSRGGRGNVFSLSSRLVFAQPEALTGGMRTLPPHPTPPQKSDSKDQTWSTAQAEKHKGNNSRHFLILIRDPGMMAFDQWDVPGRPPNPDMKKERLYSSSSSRVSELLTIVRWAEAWLRESQLPGAALQWEQWELELAQQQHPSTLLSQRLEVS</sequence>
<dbReference type="EMBL" id="CADEAL010002068">
    <property type="protein sequence ID" value="CAB1437760.1"/>
    <property type="molecule type" value="Genomic_DNA"/>
</dbReference>
<comment type="caution">
    <text evidence="2">The sequence shown here is derived from an EMBL/GenBank/DDBJ whole genome shotgun (WGS) entry which is preliminary data.</text>
</comment>